<sequence>MVSLTESRATSAITEKMKKKERNSEEEQIQSVMSSAKVEIKKEGRREEEENGDKEGEEEEEDKITPGEAFYLATTSSQLAVIVTLCRSCHFSCLTHEYSVLVVT</sequence>
<proteinExistence type="predicted"/>
<feature type="compositionally biased region" description="Acidic residues" evidence="1">
    <location>
        <begin position="49"/>
        <end position="62"/>
    </location>
</feature>
<feature type="compositionally biased region" description="Polar residues" evidence="1">
    <location>
        <begin position="1"/>
        <end position="13"/>
    </location>
</feature>
<reference evidence="2 3" key="1">
    <citation type="journal article" date="2013" name="Nature">
        <title>The genomes of four tapeworm species reveal adaptations to parasitism.</title>
        <authorList>
            <person name="Tsai I.J."/>
            <person name="Zarowiecki M."/>
            <person name="Holroyd N."/>
            <person name="Garciarrubio A."/>
            <person name="Sanchez-Flores A."/>
            <person name="Brooks K.L."/>
            <person name="Tracey A."/>
            <person name="Bobes R.J."/>
            <person name="Fragoso G."/>
            <person name="Sciutto E."/>
            <person name="Aslett M."/>
            <person name="Beasley H."/>
            <person name="Bennett H.M."/>
            <person name="Cai J."/>
            <person name="Camicia F."/>
            <person name="Clark R."/>
            <person name="Cucher M."/>
            <person name="De Silva N."/>
            <person name="Day T.A."/>
            <person name="Deplazes P."/>
            <person name="Estrada K."/>
            <person name="Fernandez C."/>
            <person name="Holland P.W."/>
            <person name="Hou J."/>
            <person name="Hu S."/>
            <person name="Huckvale T."/>
            <person name="Hung S.S."/>
            <person name="Kamenetzky L."/>
            <person name="Keane J.A."/>
            <person name="Kiss F."/>
            <person name="Koziol U."/>
            <person name="Lambert O."/>
            <person name="Liu K."/>
            <person name="Luo X."/>
            <person name="Luo Y."/>
            <person name="Macchiaroli N."/>
            <person name="Nichol S."/>
            <person name="Paps J."/>
            <person name="Parkinson J."/>
            <person name="Pouchkina-Stantcheva N."/>
            <person name="Riddiford N."/>
            <person name="Rosenzvit M."/>
            <person name="Salinas G."/>
            <person name="Wasmuth J.D."/>
            <person name="Zamanian M."/>
            <person name="Zheng Y."/>
            <person name="Cai X."/>
            <person name="Soberon X."/>
            <person name="Olson P.D."/>
            <person name="Laclette J.P."/>
            <person name="Brehm K."/>
            <person name="Berriman M."/>
            <person name="Garciarrubio A."/>
            <person name="Bobes R.J."/>
            <person name="Fragoso G."/>
            <person name="Sanchez-Flores A."/>
            <person name="Estrada K."/>
            <person name="Cevallos M.A."/>
            <person name="Morett E."/>
            <person name="Gonzalez V."/>
            <person name="Portillo T."/>
            <person name="Ochoa-Leyva A."/>
            <person name="Jose M.V."/>
            <person name="Sciutto E."/>
            <person name="Landa A."/>
            <person name="Jimenez L."/>
            <person name="Valdes V."/>
            <person name="Carrero J.C."/>
            <person name="Larralde C."/>
            <person name="Morales-Montor J."/>
            <person name="Limon-Lason J."/>
            <person name="Soberon X."/>
            <person name="Laclette J.P."/>
        </authorList>
    </citation>
    <scope>NUCLEOTIDE SEQUENCE [LARGE SCALE GENOMIC DNA]</scope>
</reference>
<name>A0A068WZB6_ECHGR</name>
<dbReference type="AlphaFoldDB" id="A0A068WZB6"/>
<gene>
    <name evidence="2" type="ORF">EgrG_002011100</name>
</gene>
<evidence type="ECO:0000313" key="4">
    <source>
        <dbReference type="WBParaSite" id="EgrG_002011100"/>
    </source>
</evidence>
<accession>A0A068WZB6</accession>
<evidence type="ECO:0000313" key="2">
    <source>
        <dbReference type="EMBL" id="CDS25223.1"/>
    </source>
</evidence>
<dbReference type="WBParaSite" id="EgrG_002011100">
    <property type="protein sequence ID" value="EgrG_002011100"/>
    <property type="gene ID" value="EgrG_002011100"/>
</dbReference>
<evidence type="ECO:0000313" key="3">
    <source>
        <dbReference type="Proteomes" id="UP000492820"/>
    </source>
</evidence>
<dbReference type="EMBL" id="LK028898">
    <property type="protein sequence ID" value="CDS25223.1"/>
    <property type="molecule type" value="Genomic_DNA"/>
</dbReference>
<feature type="compositionally biased region" description="Basic and acidic residues" evidence="1">
    <location>
        <begin position="38"/>
        <end position="48"/>
    </location>
</feature>
<reference evidence="4" key="3">
    <citation type="submission" date="2020-10" db="UniProtKB">
        <authorList>
            <consortium name="WormBaseParasite"/>
        </authorList>
    </citation>
    <scope>IDENTIFICATION</scope>
</reference>
<dbReference type="Proteomes" id="UP000492820">
    <property type="component" value="Unassembled WGS sequence"/>
</dbReference>
<organism evidence="2">
    <name type="scientific">Echinococcus granulosus</name>
    <name type="common">Hydatid tapeworm</name>
    <dbReference type="NCBI Taxonomy" id="6210"/>
    <lineage>
        <taxon>Eukaryota</taxon>
        <taxon>Metazoa</taxon>
        <taxon>Spiralia</taxon>
        <taxon>Lophotrochozoa</taxon>
        <taxon>Platyhelminthes</taxon>
        <taxon>Cestoda</taxon>
        <taxon>Eucestoda</taxon>
        <taxon>Cyclophyllidea</taxon>
        <taxon>Taeniidae</taxon>
        <taxon>Echinococcus</taxon>
        <taxon>Echinococcus granulosus group</taxon>
    </lineage>
</organism>
<feature type="compositionally biased region" description="Basic and acidic residues" evidence="1">
    <location>
        <begin position="15"/>
        <end position="25"/>
    </location>
</feature>
<reference evidence="2" key="2">
    <citation type="submission" date="2014-06" db="EMBL/GenBank/DDBJ databases">
        <authorList>
            <person name="Aslett M."/>
        </authorList>
    </citation>
    <scope>NUCLEOTIDE SEQUENCE</scope>
</reference>
<feature type="region of interest" description="Disordered" evidence="1">
    <location>
        <begin position="1"/>
        <end position="66"/>
    </location>
</feature>
<evidence type="ECO:0000256" key="1">
    <source>
        <dbReference type="SAM" id="MobiDB-lite"/>
    </source>
</evidence>
<protein>
    <submittedName>
        <fullName evidence="2 4">Uncharacterized protein</fullName>
    </submittedName>
</protein>